<protein>
    <submittedName>
        <fullName evidence="2">PC4/YdbC family ssDNA-binding protein</fullName>
    </submittedName>
</protein>
<dbReference type="InterPro" id="IPR017154">
    <property type="entry name" value="PC4-like"/>
</dbReference>
<comment type="caution">
    <text evidence="2">The sequence shown here is derived from an EMBL/GenBank/DDBJ whole genome shotgun (WGS) entry which is preliminary data.</text>
</comment>
<evidence type="ECO:0000313" key="3">
    <source>
        <dbReference type="Proteomes" id="UP001148125"/>
    </source>
</evidence>
<dbReference type="Gene3D" id="2.30.31.70">
    <property type="match status" value="1"/>
</dbReference>
<dbReference type="InterPro" id="IPR003173">
    <property type="entry name" value="PC4_C"/>
</dbReference>
<dbReference type="Pfam" id="PF02229">
    <property type="entry name" value="PC4"/>
    <property type="match status" value="1"/>
</dbReference>
<accession>A0ABT5V9F6</accession>
<name>A0ABT5V9F6_9BACI</name>
<reference evidence="2" key="1">
    <citation type="submission" date="2024-05" db="EMBL/GenBank/DDBJ databases">
        <title>Alkalihalobacillus sp. strain MEB203 novel alkaliphilic bacterium from Lonar Lake, India.</title>
        <authorList>
            <person name="Joshi A."/>
            <person name="Thite S."/>
            <person name="Mengade P."/>
        </authorList>
    </citation>
    <scope>NUCLEOTIDE SEQUENCE</scope>
    <source>
        <strain evidence="2">MEB 203</strain>
    </source>
</reference>
<gene>
    <name evidence="2" type="ORF">N7Z68_01635</name>
</gene>
<dbReference type="RefSeq" id="WP_275116707.1">
    <property type="nucleotide sequence ID" value="NZ_JAOTPO010000001.1"/>
</dbReference>
<evidence type="ECO:0000259" key="1">
    <source>
        <dbReference type="Pfam" id="PF02229"/>
    </source>
</evidence>
<sequence length="73" mass="8484">MAEIKFEIEKNIGVLSENAKGWKRELNLVSWNGREAKFDLRDWDPNHEKMGKGLTLSKEEVIELKSILNEIDV</sequence>
<evidence type="ECO:0000313" key="2">
    <source>
        <dbReference type="EMBL" id="MDE5412086.1"/>
    </source>
</evidence>
<dbReference type="PIRSF" id="PIRSF037246">
    <property type="entry name" value="UCP037246"/>
    <property type="match status" value="1"/>
</dbReference>
<dbReference type="Proteomes" id="UP001148125">
    <property type="component" value="Unassembled WGS sequence"/>
</dbReference>
<organism evidence="2 3">
    <name type="scientific">Alkalihalobacterium chitinilyticum</name>
    <dbReference type="NCBI Taxonomy" id="2980103"/>
    <lineage>
        <taxon>Bacteria</taxon>
        <taxon>Bacillati</taxon>
        <taxon>Bacillota</taxon>
        <taxon>Bacilli</taxon>
        <taxon>Bacillales</taxon>
        <taxon>Bacillaceae</taxon>
        <taxon>Alkalihalobacterium</taxon>
    </lineage>
</organism>
<dbReference type="EMBL" id="JAOTPO010000001">
    <property type="protein sequence ID" value="MDE5412086.1"/>
    <property type="molecule type" value="Genomic_DNA"/>
</dbReference>
<feature type="domain" description="Transcriptional coactivator p15 (PC4) C-terminal" evidence="1">
    <location>
        <begin position="20"/>
        <end position="67"/>
    </location>
</feature>
<keyword evidence="3" id="KW-1185">Reference proteome</keyword>
<proteinExistence type="predicted"/>